<comment type="caution">
    <text evidence="3">The sequence shown here is derived from an EMBL/GenBank/DDBJ whole genome shotgun (WGS) entry which is preliminary data.</text>
</comment>
<dbReference type="InterPro" id="IPR040256">
    <property type="entry name" value="At4g02000-like"/>
</dbReference>
<feature type="transmembrane region" description="Helical" evidence="2">
    <location>
        <begin position="140"/>
        <end position="158"/>
    </location>
</feature>
<keyword evidence="2" id="KW-0812">Transmembrane</keyword>
<proteinExistence type="predicted"/>
<dbReference type="EMBL" id="BQNB010011703">
    <property type="protein sequence ID" value="GJS94077.1"/>
    <property type="molecule type" value="Genomic_DNA"/>
</dbReference>
<keyword evidence="3" id="KW-0808">Transferase</keyword>
<dbReference type="PANTHER" id="PTHR31286">
    <property type="entry name" value="GLYCINE-RICH CELL WALL STRUCTURAL PROTEIN 1.8-LIKE"/>
    <property type="match status" value="1"/>
</dbReference>
<dbReference type="Proteomes" id="UP001151760">
    <property type="component" value="Unassembled WGS sequence"/>
</dbReference>
<keyword evidence="3" id="KW-0548">Nucleotidyltransferase</keyword>
<feature type="region of interest" description="Disordered" evidence="1">
    <location>
        <begin position="28"/>
        <end position="53"/>
    </location>
</feature>
<dbReference type="PANTHER" id="PTHR31286:SF99">
    <property type="entry name" value="DUF4283 DOMAIN-CONTAINING PROTEIN"/>
    <property type="match status" value="1"/>
</dbReference>
<reference evidence="3" key="1">
    <citation type="journal article" date="2022" name="Int. J. Mol. Sci.">
        <title>Draft Genome of Tanacetum Coccineum: Genomic Comparison of Closely Related Tanacetum-Family Plants.</title>
        <authorList>
            <person name="Yamashiro T."/>
            <person name="Shiraishi A."/>
            <person name="Nakayama K."/>
            <person name="Satake H."/>
        </authorList>
    </citation>
    <scope>NUCLEOTIDE SEQUENCE</scope>
</reference>
<accession>A0ABQ4ZYY7</accession>
<reference evidence="3" key="2">
    <citation type="submission" date="2022-01" db="EMBL/GenBank/DDBJ databases">
        <authorList>
            <person name="Yamashiro T."/>
            <person name="Shiraishi A."/>
            <person name="Satake H."/>
            <person name="Nakayama K."/>
        </authorList>
    </citation>
    <scope>NUCLEOTIDE SEQUENCE</scope>
</reference>
<evidence type="ECO:0000313" key="4">
    <source>
        <dbReference type="Proteomes" id="UP001151760"/>
    </source>
</evidence>
<organism evidence="3 4">
    <name type="scientific">Tanacetum coccineum</name>
    <dbReference type="NCBI Taxonomy" id="301880"/>
    <lineage>
        <taxon>Eukaryota</taxon>
        <taxon>Viridiplantae</taxon>
        <taxon>Streptophyta</taxon>
        <taxon>Embryophyta</taxon>
        <taxon>Tracheophyta</taxon>
        <taxon>Spermatophyta</taxon>
        <taxon>Magnoliopsida</taxon>
        <taxon>eudicotyledons</taxon>
        <taxon>Gunneridae</taxon>
        <taxon>Pentapetalae</taxon>
        <taxon>asterids</taxon>
        <taxon>campanulids</taxon>
        <taxon>Asterales</taxon>
        <taxon>Asteraceae</taxon>
        <taxon>Asteroideae</taxon>
        <taxon>Anthemideae</taxon>
        <taxon>Anthemidinae</taxon>
        <taxon>Tanacetum</taxon>
    </lineage>
</organism>
<protein>
    <submittedName>
        <fullName evidence="3">RNA-directed DNA polymerase</fullName>
    </submittedName>
</protein>
<sequence length="436" mass="48171">MWILARCVKEKKQGDGGAHSLGNGGALMGTNAAQSSNTVDDVGKDSDGLNSSPTMVTLGNSAVNKEDNLHDENNGLTPSKSTANLNKGTSYANLFTGGPSMNAMNFRTLFTPAGNRVVVVVPVESIRAISERFANTAYCFFWESVWLTLLVLTILGTLSSMDGLDKMLENCPWFIRNNLFILKMWNPDVNLLKEDVGNVPVWVKLHVVLVTAFSEDGLLSYARELIKVRADVELKDNIVVDMPKLVGEGSYTCNLRVEYEWKPPRCACYKVFGHVQDECPKNIDSDVVKNMKKPSQTPRGVPVGPKVGFKPVKQVYRHVFKKNNVNTSSTKKKDVEPTIENVESSSNSTTHIVENFDKMERLIIDGKVTLVDDEGKPLTKVDYSGDHDSEDEVASIDNDIAIFLASKKVGYGQDIPDMIQDICDNLDIKVRGCKKK</sequence>
<gene>
    <name evidence="3" type="ORF">Tco_0801045</name>
</gene>
<evidence type="ECO:0000256" key="2">
    <source>
        <dbReference type="SAM" id="Phobius"/>
    </source>
</evidence>
<keyword evidence="2" id="KW-1133">Transmembrane helix</keyword>
<keyword evidence="4" id="KW-1185">Reference proteome</keyword>
<dbReference type="GO" id="GO:0003964">
    <property type="term" value="F:RNA-directed DNA polymerase activity"/>
    <property type="evidence" value="ECO:0007669"/>
    <property type="project" value="UniProtKB-KW"/>
</dbReference>
<evidence type="ECO:0000256" key="1">
    <source>
        <dbReference type="SAM" id="MobiDB-lite"/>
    </source>
</evidence>
<evidence type="ECO:0000313" key="3">
    <source>
        <dbReference type="EMBL" id="GJS94077.1"/>
    </source>
</evidence>
<name>A0ABQ4ZYY7_9ASTR</name>
<keyword evidence="3" id="KW-0695">RNA-directed DNA polymerase</keyword>
<keyword evidence="2" id="KW-0472">Membrane</keyword>